<dbReference type="RefSeq" id="WP_073711405.1">
    <property type="nucleotide sequence ID" value="NZ_MRWQ01000006.1"/>
</dbReference>
<accession>A0A1Q5P346</accession>
<evidence type="ECO:0008006" key="11">
    <source>
        <dbReference type="Google" id="ProtNLM"/>
    </source>
</evidence>
<dbReference type="Gene3D" id="1.10.150.130">
    <property type="match status" value="1"/>
</dbReference>
<dbReference type="Gene3D" id="1.10.443.10">
    <property type="entry name" value="Intergrase catalytic core"/>
    <property type="match status" value="1"/>
</dbReference>
<feature type="coiled-coil region" evidence="6">
    <location>
        <begin position="296"/>
        <end position="323"/>
    </location>
</feature>
<evidence type="ECO:0000256" key="4">
    <source>
        <dbReference type="ARBA" id="ARBA00023172"/>
    </source>
</evidence>
<dbReference type="EMBL" id="MRWQ01000006">
    <property type="protein sequence ID" value="OKL36680.1"/>
    <property type="molecule type" value="Genomic_DNA"/>
</dbReference>
<dbReference type="Pfam" id="PF00589">
    <property type="entry name" value="Phage_integrase"/>
    <property type="match status" value="1"/>
</dbReference>
<dbReference type="PROSITE" id="PS51898">
    <property type="entry name" value="TYR_RECOMBINASE"/>
    <property type="match status" value="1"/>
</dbReference>
<dbReference type="InterPro" id="IPR044068">
    <property type="entry name" value="CB"/>
</dbReference>
<evidence type="ECO:0000256" key="2">
    <source>
        <dbReference type="ARBA" id="ARBA00022908"/>
    </source>
</evidence>
<dbReference type="InterPro" id="IPR011010">
    <property type="entry name" value="DNA_brk_join_enz"/>
</dbReference>
<proteinExistence type="inferred from homology"/>
<dbReference type="CDD" id="cd00397">
    <property type="entry name" value="DNA_BRE_C"/>
    <property type="match status" value="1"/>
</dbReference>
<keyword evidence="10" id="KW-1185">Reference proteome</keyword>
<dbReference type="GO" id="GO:0003677">
    <property type="term" value="F:DNA binding"/>
    <property type="evidence" value="ECO:0007669"/>
    <property type="project" value="UniProtKB-UniRule"/>
</dbReference>
<organism evidence="9 10">
    <name type="scientific">Domibacillus mangrovi</name>
    <dbReference type="NCBI Taxonomy" id="1714354"/>
    <lineage>
        <taxon>Bacteria</taxon>
        <taxon>Bacillati</taxon>
        <taxon>Bacillota</taxon>
        <taxon>Bacilli</taxon>
        <taxon>Bacillales</taxon>
        <taxon>Bacillaceae</taxon>
        <taxon>Domibacillus</taxon>
    </lineage>
</organism>
<evidence type="ECO:0000259" key="8">
    <source>
        <dbReference type="PROSITE" id="PS51900"/>
    </source>
</evidence>
<dbReference type="InterPro" id="IPR002104">
    <property type="entry name" value="Integrase_catalytic"/>
</dbReference>
<comment type="caution">
    <text evidence="9">The sequence shown here is derived from an EMBL/GenBank/DDBJ whole genome shotgun (WGS) entry which is preliminary data.</text>
</comment>
<dbReference type="OrthoDB" id="2756169at2"/>
<keyword evidence="2" id="KW-0229">DNA integration</keyword>
<dbReference type="GO" id="GO:0015074">
    <property type="term" value="P:DNA integration"/>
    <property type="evidence" value="ECO:0007669"/>
    <property type="project" value="UniProtKB-KW"/>
</dbReference>
<dbReference type="Pfam" id="PF02899">
    <property type="entry name" value="Phage_int_SAM_1"/>
    <property type="match status" value="1"/>
</dbReference>
<evidence type="ECO:0000313" key="10">
    <source>
        <dbReference type="Proteomes" id="UP000186524"/>
    </source>
</evidence>
<evidence type="ECO:0000256" key="5">
    <source>
        <dbReference type="PROSITE-ProRule" id="PRU01248"/>
    </source>
</evidence>
<keyword evidence="4" id="KW-0233">DNA recombination</keyword>
<evidence type="ECO:0000256" key="1">
    <source>
        <dbReference type="ARBA" id="ARBA00008857"/>
    </source>
</evidence>
<dbReference type="GO" id="GO:0006310">
    <property type="term" value="P:DNA recombination"/>
    <property type="evidence" value="ECO:0007669"/>
    <property type="project" value="UniProtKB-KW"/>
</dbReference>
<name>A0A1Q5P346_9BACI</name>
<evidence type="ECO:0000313" key="9">
    <source>
        <dbReference type="EMBL" id="OKL36680.1"/>
    </source>
</evidence>
<feature type="domain" description="Tyr recombinase" evidence="7">
    <location>
        <begin position="124"/>
        <end position="308"/>
    </location>
</feature>
<dbReference type="STRING" id="1714354.BLL40_08050"/>
<keyword evidence="3 5" id="KW-0238">DNA-binding</keyword>
<dbReference type="InterPro" id="IPR013762">
    <property type="entry name" value="Integrase-like_cat_sf"/>
</dbReference>
<comment type="similarity">
    <text evidence="1">Belongs to the 'phage' integrase family.</text>
</comment>
<dbReference type="PANTHER" id="PTHR30349">
    <property type="entry name" value="PHAGE INTEGRASE-RELATED"/>
    <property type="match status" value="1"/>
</dbReference>
<evidence type="ECO:0000256" key="6">
    <source>
        <dbReference type="SAM" id="Coils"/>
    </source>
</evidence>
<protein>
    <recommendedName>
        <fullName evidence="11">Integrase</fullName>
    </recommendedName>
</protein>
<gene>
    <name evidence="9" type="ORF">BLL40_08050</name>
</gene>
<dbReference type="InterPro" id="IPR010998">
    <property type="entry name" value="Integrase_recombinase_N"/>
</dbReference>
<dbReference type="Proteomes" id="UP000186524">
    <property type="component" value="Unassembled WGS sequence"/>
</dbReference>
<evidence type="ECO:0000259" key="7">
    <source>
        <dbReference type="PROSITE" id="PS51898"/>
    </source>
</evidence>
<keyword evidence="6" id="KW-0175">Coiled coil</keyword>
<dbReference type="SUPFAM" id="SSF56349">
    <property type="entry name" value="DNA breaking-rejoining enzymes"/>
    <property type="match status" value="1"/>
</dbReference>
<evidence type="ECO:0000256" key="3">
    <source>
        <dbReference type="ARBA" id="ARBA00023125"/>
    </source>
</evidence>
<dbReference type="PROSITE" id="PS51900">
    <property type="entry name" value="CB"/>
    <property type="match status" value="1"/>
</dbReference>
<dbReference type="InterPro" id="IPR050090">
    <property type="entry name" value="Tyrosine_recombinase_XerCD"/>
</dbReference>
<dbReference type="InterPro" id="IPR004107">
    <property type="entry name" value="Integrase_SAM-like_N"/>
</dbReference>
<feature type="domain" description="Core-binding (CB)" evidence="8">
    <location>
        <begin position="17"/>
        <end position="102"/>
    </location>
</feature>
<dbReference type="AlphaFoldDB" id="A0A1Q5P346"/>
<dbReference type="PANTHER" id="PTHR30349:SF64">
    <property type="entry name" value="PROPHAGE INTEGRASE INTD-RELATED"/>
    <property type="match status" value="1"/>
</dbReference>
<reference evidence="9 10" key="1">
    <citation type="submission" date="2016-12" db="EMBL/GenBank/DDBJ databases">
        <title>Domibacillus sp. SAOS 44 whole genome sequencing.</title>
        <authorList>
            <person name="Verma A."/>
            <person name="Krishnamurthi S."/>
        </authorList>
    </citation>
    <scope>NUCLEOTIDE SEQUENCE [LARGE SCALE GENOMIC DNA]</scope>
    <source>
        <strain evidence="9 10">SAOS 44</strain>
    </source>
</reference>
<sequence>MTSKIDLHSIEDIINGRTVLSQALLFMKEHRYWSSSTFDSYQYDVKLFEAYLITQGLEPNLESGQHLTLVHKWIVEQTNAGVAYKTIMRRVAALSSLYAFYKELGTIQTNAFKASSVPGEHSEAHSRAMDMTDLKKVYRAIEGLKEYGIYIGVPIKLLLFTGLRNQAITHLKVKNIVWEEGLLVYDVQAKNSKNKYQVLPLPLNLLNELHTYVEKKNLVENDPLCYGIKGYPLKNKQLNALVNKVNEYLKWDGEKRVTPHGFRYTIATILDERGLSIETIKYLLGHRTTDNVQFYLRRNERKIKELKDALTIFESELEDSLLEEKEKLPAPDLEKISKQKTDTVQVGLPYSEEFILQLSKSNPKLLEKIMLEYYSPNNNY</sequence>